<reference evidence="11 12" key="1">
    <citation type="journal article" date="2015" name="Fungal Genet. Biol.">
        <title>Evolution of novel wood decay mechanisms in Agaricales revealed by the genome sequences of Fistulina hepatica and Cylindrobasidium torrendii.</title>
        <authorList>
            <person name="Floudas D."/>
            <person name="Held B.W."/>
            <person name="Riley R."/>
            <person name="Nagy L.G."/>
            <person name="Koehler G."/>
            <person name="Ransdell A.S."/>
            <person name="Younus H."/>
            <person name="Chow J."/>
            <person name="Chiniquy J."/>
            <person name="Lipzen A."/>
            <person name="Tritt A."/>
            <person name="Sun H."/>
            <person name="Haridas S."/>
            <person name="LaButti K."/>
            <person name="Ohm R.A."/>
            <person name="Kues U."/>
            <person name="Blanchette R.A."/>
            <person name="Grigoriev I.V."/>
            <person name="Minto R.E."/>
            <person name="Hibbett D.S."/>
        </authorList>
    </citation>
    <scope>NUCLEOTIDE SEQUENCE [LARGE SCALE GENOMIC DNA]</scope>
    <source>
        <strain evidence="11 12">ATCC 64428</strain>
    </source>
</reference>
<dbReference type="PRINTS" id="PR00385">
    <property type="entry name" value="P450"/>
</dbReference>
<protein>
    <submittedName>
        <fullName evidence="11">Cytochrome P450</fullName>
    </submittedName>
</protein>
<dbReference type="InterPro" id="IPR002401">
    <property type="entry name" value="Cyt_P450_E_grp-I"/>
</dbReference>
<evidence type="ECO:0000256" key="10">
    <source>
        <dbReference type="RuleBase" id="RU000461"/>
    </source>
</evidence>
<dbReference type="InterPro" id="IPR036396">
    <property type="entry name" value="Cyt_P450_sf"/>
</dbReference>
<dbReference type="Gene3D" id="1.10.630.10">
    <property type="entry name" value="Cytochrome P450"/>
    <property type="match status" value="1"/>
</dbReference>
<dbReference type="PRINTS" id="PR00463">
    <property type="entry name" value="EP450I"/>
</dbReference>
<name>A0A0D7AH82_9AGAR</name>
<dbReference type="GO" id="GO:0005506">
    <property type="term" value="F:iron ion binding"/>
    <property type="evidence" value="ECO:0007669"/>
    <property type="project" value="InterPro"/>
</dbReference>
<dbReference type="PANTHER" id="PTHR24305:SF29">
    <property type="entry name" value="BENZOATE-PARA-HYDROXYLASE"/>
    <property type="match status" value="1"/>
</dbReference>
<keyword evidence="5 9" id="KW-0479">Metal-binding</keyword>
<evidence type="ECO:0000256" key="5">
    <source>
        <dbReference type="ARBA" id="ARBA00022723"/>
    </source>
</evidence>
<dbReference type="Pfam" id="PF00067">
    <property type="entry name" value="p450"/>
    <property type="match status" value="1"/>
</dbReference>
<dbReference type="GO" id="GO:0020037">
    <property type="term" value="F:heme binding"/>
    <property type="evidence" value="ECO:0007669"/>
    <property type="project" value="InterPro"/>
</dbReference>
<dbReference type="AlphaFoldDB" id="A0A0D7AH82"/>
<accession>A0A0D7AH82</accession>
<evidence type="ECO:0000256" key="1">
    <source>
        <dbReference type="ARBA" id="ARBA00001971"/>
    </source>
</evidence>
<dbReference type="OrthoDB" id="1470350at2759"/>
<keyword evidence="12" id="KW-1185">Reference proteome</keyword>
<dbReference type="SUPFAM" id="SSF48264">
    <property type="entry name" value="Cytochrome P450"/>
    <property type="match status" value="1"/>
</dbReference>
<evidence type="ECO:0000256" key="6">
    <source>
        <dbReference type="ARBA" id="ARBA00023002"/>
    </source>
</evidence>
<comment type="pathway">
    <text evidence="2">Secondary metabolite biosynthesis.</text>
</comment>
<dbReference type="EMBL" id="KN881676">
    <property type="protein sequence ID" value="KIY50208.1"/>
    <property type="molecule type" value="Genomic_DNA"/>
</dbReference>
<keyword evidence="8 10" id="KW-0503">Monooxygenase</keyword>
<evidence type="ECO:0000256" key="4">
    <source>
        <dbReference type="ARBA" id="ARBA00022617"/>
    </source>
</evidence>
<dbReference type="GO" id="GO:0016705">
    <property type="term" value="F:oxidoreductase activity, acting on paired donors, with incorporation or reduction of molecular oxygen"/>
    <property type="evidence" value="ECO:0007669"/>
    <property type="project" value="InterPro"/>
</dbReference>
<keyword evidence="6 10" id="KW-0560">Oxidoreductase</keyword>
<dbReference type="Proteomes" id="UP000054144">
    <property type="component" value="Unassembled WGS sequence"/>
</dbReference>
<sequence length="494" mass="55645">MAAVAYYRSPLNRIPGPLLARLSPFWLAYHTRVKDRRLAVEAAHKKYGPIIRLTPSHVSVSDPEAISVVFRRGAGVFPKSAFYHAFNSGKPSIFSTVDEEDHHRKRKIIAPALSYDVLRDFTQIMDIYLERFSKTLNQKCSSPVFDLLPWIHYLIFDMTSHLSVGQPMGMLDAGNDLVSIQRDDGSVVKEHAYEIIDLRDHLSELMGIHPLFRYLVHVIPDPYIARARNCTSGLYDFARRHVSQRLATTSCPQDDDILQRLVDARGGSHDVENVKQLISDTLTLLAGGPPTTSATLGAVVFLVMSRPAVYLKLLEELEVAVPASNSTPLHEHVKDLPYLQACIYEGLRWHSTMAVGLPRVVPDNGVVLCGIYLPPGTEVSIPAYTIEHDPEIWGDPEAYRPERWLGEDRAQLMKYLMAFGQGTRACIGRNLAYMQMQLTLATIFLNYHIQLVDDYLKTDETFVHKVACLNIRLTRRERSASPSDAGRQQLKTSI</sequence>
<dbReference type="PROSITE" id="PS00086">
    <property type="entry name" value="CYTOCHROME_P450"/>
    <property type="match status" value="1"/>
</dbReference>
<dbReference type="InterPro" id="IPR001128">
    <property type="entry name" value="Cyt_P450"/>
</dbReference>
<comment type="similarity">
    <text evidence="3 10">Belongs to the cytochrome P450 family.</text>
</comment>
<dbReference type="GO" id="GO:0004497">
    <property type="term" value="F:monooxygenase activity"/>
    <property type="evidence" value="ECO:0007669"/>
    <property type="project" value="UniProtKB-KW"/>
</dbReference>
<evidence type="ECO:0000256" key="7">
    <source>
        <dbReference type="ARBA" id="ARBA00023004"/>
    </source>
</evidence>
<evidence type="ECO:0000313" key="12">
    <source>
        <dbReference type="Proteomes" id="UP000054144"/>
    </source>
</evidence>
<organism evidence="11 12">
    <name type="scientific">Fistulina hepatica ATCC 64428</name>
    <dbReference type="NCBI Taxonomy" id="1128425"/>
    <lineage>
        <taxon>Eukaryota</taxon>
        <taxon>Fungi</taxon>
        <taxon>Dikarya</taxon>
        <taxon>Basidiomycota</taxon>
        <taxon>Agaricomycotina</taxon>
        <taxon>Agaricomycetes</taxon>
        <taxon>Agaricomycetidae</taxon>
        <taxon>Agaricales</taxon>
        <taxon>Fistulinaceae</taxon>
        <taxon>Fistulina</taxon>
    </lineage>
</organism>
<evidence type="ECO:0000256" key="9">
    <source>
        <dbReference type="PIRSR" id="PIRSR602401-1"/>
    </source>
</evidence>
<proteinExistence type="inferred from homology"/>
<feature type="binding site" description="axial binding residue" evidence="9">
    <location>
        <position position="426"/>
    </location>
    <ligand>
        <name>heme</name>
        <dbReference type="ChEBI" id="CHEBI:30413"/>
    </ligand>
    <ligandPart>
        <name>Fe</name>
        <dbReference type="ChEBI" id="CHEBI:18248"/>
    </ligandPart>
</feature>
<evidence type="ECO:0000313" key="11">
    <source>
        <dbReference type="EMBL" id="KIY50208.1"/>
    </source>
</evidence>
<evidence type="ECO:0000256" key="8">
    <source>
        <dbReference type="ARBA" id="ARBA00023033"/>
    </source>
</evidence>
<dbReference type="InterPro" id="IPR050121">
    <property type="entry name" value="Cytochrome_P450_monoxygenase"/>
</dbReference>
<comment type="cofactor">
    <cofactor evidence="1 9">
        <name>heme</name>
        <dbReference type="ChEBI" id="CHEBI:30413"/>
    </cofactor>
</comment>
<evidence type="ECO:0000256" key="3">
    <source>
        <dbReference type="ARBA" id="ARBA00010617"/>
    </source>
</evidence>
<evidence type="ECO:0000256" key="2">
    <source>
        <dbReference type="ARBA" id="ARBA00005179"/>
    </source>
</evidence>
<gene>
    <name evidence="11" type="ORF">FISHEDRAFT_39533</name>
</gene>
<keyword evidence="4 9" id="KW-0349">Heme</keyword>
<dbReference type="PANTHER" id="PTHR24305">
    <property type="entry name" value="CYTOCHROME P450"/>
    <property type="match status" value="1"/>
</dbReference>
<keyword evidence="7 9" id="KW-0408">Iron</keyword>
<dbReference type="InterPro" id="IPR017972">
    <property type="entry name" value="Cyt_P450_CS"/>
</dbReference>